<dbReference type="GO" id="GO:0005829">
    <property type="term" value="C:cytosol"/>
    <property type="evidence" value="ECO:0007669"/>
    <property type="project" value="TreeGrafter"/>
</dbReference>
<keyword evidence="12" id="KW-1185">Reference proteome</keyword>
<dbReference type="PIRSF" id="PIRSF006487">
    <property type="entry name" value="GcvT"/>
    <property type="match status" value="1"/>
</dbReference>
<reference evidence="11" key="1">
    <citation type="submission" date="2021-06" db="EMBL/GenBank/DDBJ databases">
        <title>Description of novel taxa of the family Lachnospiraceae.</title>
        <authorList>
            <person name="Chaplin A.V."/>
            <person name="Sokolova S.R."/>
            <person name="Pikina A.P."/>
            <person name="Korzhanova M."/>
            <person name="Belova V."/>
            <person name="Korostin D."/>
            <person name="Efimov B.A."/>
        </authorList>
    </citation>
    <scope>NUCLEOTIDE SEQUENCE</scope>
    <source>
        <strain evidence="11">ASD5720</strain>
    </source>
</reference>
<comment type="catalytic activity">
    <reaction evidence="6 7">
        <text>N(6)-[(R)-S(8)-aminomethyldihydrolipoyl]-L-lysyl-[protein] + (6S)-5,6,7,8-tetrahydrofolate = N(6)-[(R)-dihydrolipoyl]-L-lysyl-[protein] + (6R)-5,10-methylene-5,6,7,8-tetrahydrofolate + NH4(+)</text>
        <dbReference type="Rhea" id="RHEA:16945"/>
        <dbReference type="Rhea" id="RHEA-COMP:10475"/>
        <dbReference type="Rhea" id="RHEA-COMP:10492"/>
        <dbReference type="ChEBI" id="CHEBI:15636"/>
        <dbReference type="ChEBI" id="CHEBI:28938"/>
        <dbReference type="ChEBI" id="CHEBI:57453"/>
        <dbReference type="ChEBI" id="CHEBI:83100"/>
        <dbReference type="ChEBI" id="CHEBI:83143"/>
        <dbReference type="EC" id="2.1.2.10"/>
    </reaction>
</comment>
<evidence type="ECO:0000256" key="2">
    <source>
        <dbReference type="ARBA" id="ARBA00012616"/>
    </source>
</evidence>
<comment type="similarity">
    <text evidence="1 7">Belongs to the GcvT family.</text>
</comment>
<dbReference type="InterPro" id="IPR006223">
    <property type="entry name" value="GcvT"/>
</dbReference>
<evidence type="ECO:0000313" key="11">
    <source>
        <dbReference type="EMBL" id="MBU9736994.1"/>
    </source>
</evidence>
<dbReference type="Gene3D" id="2.40.30.110">
    <property type="entry name" value="Aminomethyltransferase beta-barrel domains"/>
    <property type="match status" value="1"/>
</dbReference>
<evidence type="ECO:0000259" key="9">
    <source>
        <dbReference type="Pfam" id="PF01571"/>
    </source>
</evidence>
<evidence type="ECO:0000256" key="4">
    <source>
        <dbReference type="ARBA" id="ARBA00022679"/>
    </source>
</evidence>
<evidence type="ECO:0000256" key="1">
    <source>
        <dbReference type="ARBA" id="ARBA00008609"/>
    </source>
</evidence>
<dbReference type="SUPFAM" id="SSF103025">
    <property type="entry name" value="Folate-binding domain"/>
    <property type="match status" value="1"/>
</dbReference>
<proteinExistence type="inferred from homology"/>
<dbReference type="AlphaFoldDB" id="A0A949JYM2"/>
<evidence type="ECO:0000256" key="7">
    <source>
        <dbReference type="HAMAP-Rule" id="MF_00259"/>
    </source>
</evidence>
<sequence length="363" mass="40588">MEKKTPLYDKHVENHGKIVPFAGYLLPVQYEQGVIAEHMAVRKACGLFDVSHMGEVLLTGRDALANLNMLLTNDFTNMYDGQARYSPMCNESGGVIDDLIVYKIRENHYFIVVNASNREKDFAWMKEHQFADAYFEDLSDQVAQIALQGPKAHEILAKLVPEEELPKKYYSAVMEGKVKDISYIISKTGYTGEDGYELYMGTGDAGRMWDLLLEAGREDGLIPCGLGARDTLRLEAAMPLYGHEMNDEITPLETGLGFAVKMNKEDFIGKKALVDRGEPSRRRVGLKVTGRGIIREQEKVFADGKEIGITTSGTHCPYLGYPAAMALLLVEYAGVGTKVEVEVRNRMIGAEVIPIPFYKREKK</sequence>
<comment type="subunit">
    <text evidence="7">The glycine cleavage system is composed of four proteins: P, T, L and H.</text>
</comment>
<feature type="domain" description="Aminomethyltransferase C-terminal" evidence="10">
    <location>
        <begin position="281"/>
        <end position="359"/>
    </location>
</feature>
<dbReference type="InterPro" id="IPR029043">
    <property type="entry name" value="GcvT/YgfZ_C"/>
</dbReference>
<protein>
    <recommendedName>
        <fullName evidence="2 7">Aminomethyltransferase</fullName>
        <ecNumber evidence="2 7">2.1.2.10</ecNumber>
    </recommendedName>
    <alternativeName>
        <fullName evidence="5 7">Glycine cleavage system T protein</fullName>
    </alternativeName>
</protein>
<dbReference type="Gene3D" id="3.30.70.1400">
    <property type="entry name" value="Aminomethyltransferase beta-barrel domains"/>
    <property type="match status" value="1"/>
</dbReference>
<comment type="caution">
    <text evidence="11">The sequence shown here is derived from an EMBL/GenBank/DDBJ whole genome shotgun (WGS) entry which is preliminary data.</text>
</comment>
<dbReference type="EMBL" id="JAHQCW010000015">
    <property type="protein sequence ID" value="MBU9736994.1"/>
    <property type="molecule type" value="Genomic_DNA"/>
</dbReference>
<evidence type="ECO:0000259" key="10">
    <source>
        <dbReference type="Pfam" id="PF08669"/>
    </source>
</evidence>
<dbReference type="Gene3D" id="3.30.1360.120">
    <property type="entry name" value="Probable tRNA modification gtpase trme, domain 1"/>
    <property type="match status" value="1"/>
</dbReference>
<evidence type="ECO:0000256" key="6">
    <source>
        <dbReference type="ARBA" id="ARBA00047665"/>
    </source>
</evidence>
<dbReference type="InterPro" id="IPR022903">
    <property type="entry name" value="GcvT_bac"/>
</dbReference>
<dbReference type="HAMAP" id="MF_00259">
    <property type="entry name" value="GcvT"/>
    <property type="match status" value="1"/>
</dbReference>
<dbReference type="InterPro" id="IPR028896">
    <property type="entry name" value="GcvT/YgfZ/DmdA"/>
</dbReference>
<dbReference type="GO" id="GO:0005960">
    <property type="term" value="C:glycine cleavage complex"/>
    <property type="evidence" value="ECO:0007669"/>
    <property type="project" value="InterPro"/>
</dbReference>
<feature type="domain" description="GCVT N-terminal" evidence="9">
    <location>
        <begin position="7"/>
        <end position="264"/>
    </location>
</feature>
<dbReference type="Proteomes" id="UP000712157">
    <property type="component" value="Unassembled WGS sequence"/>
</dbReference>
<dbReference type="PANTHER" id="PTHR43757:SF2">
    <property type="entry name" value="AMINOMETHYLTRANSFERASE, MITOCHONDRIAL"/>
    <property type="match status" value="1"/>
</dbReference>
<dbReference type="GO" id="GO:0008483">
    <property type="term" value="F:transaminase activity"/>
    <property type="evidence" value="ECO:0007669"/>
    <property type="project" value="UniProtKB-KW"/>
</dbReference>
<dbReference type="PANTHER" id="PTHR43757">
    <property type="entry name" value="AMINOMETHYLTRANSFERASE"/>
    <property type="match status" value="1"/>
</dbReference>
<dbReference type="InterPro" id="IPR006222">
    <property type="entry name" value="GCVT_N"/>
</dbReference>
<evidence type="ECO:0000256" key="5">
    <source>
        <dbReference type="ARBA" id="ARBA00031395"/>
    </source>
</evidence>
<keyword evidence="4 7" id="KW-0808">Transferase</keyword>
<dbReference type="FunFam" id="3.30.70.1400:FF:000001">
    <property type="entry name" value="Aminomethyltransferase"/>
    <property type="match status" value="1"/>
</dbReference>
<keyword evidence="3 7" id="KW-0032">Aminotransferase</keyword>
<organism evidence="11 12">
    <name type="scientific">Diplocloster agilis</name>
    <dbReference type="NCBI Taxonomy" id="2850323"/>
    <lineage>
        <taxon>Bacteria</taxon>
        <taxon>Bacillati</taxon>
        <taxon>Bacillota</taxon>
        <taxon>Clostridia</taxon>
        <taxon>Lachnospirales</taxon>
        <taxon>Lachnospiraceae</taxon>
        <taxon>Diplocloster</taxon>
    </lineage>
</organism>
<dbReference type="Gene3D" id="4.10.1250.10">
    <property type="entry name" value="Aminomethyltransferase fragment"/>
    <property type="match status" value="1"/>
</dbReference>
<dbReference type="Pfam" id="PF01571">
    <property type="entry name" value="GCV_T"/>
    <property type="match status" value="1"/>
</dbReference>
<accession>A0A949JYM2</accession>
<dbReference type="RefSeq" id="WP_238721622.1">
    <property type="nucleotide sequence ID" value="NZ_JAHQCW010000015.1"/>
</dbReference>
<dbReference type="NCBIfam" id="TIGR00528">
    <property type="entry name" value="gcvT"/>
    <property type="match status" value="1"/>
</dbReference>
<dbReference type="SUPFAM" id="SSF101790">
    <property type="entry name" value="Aminomethyltransferase beta-barrel domain"/>
    <property type="match status" value="1"/>
</dbReference>
<dbReference type="InterPro" id="IPR013977">
    <property type="entry name" value="GcvT_C"/>
</dbReference>
<dbReference type="NCBIfam" id="NF001567">
    <property type="entry name" value="PRK00389.1"/>
    <property type="match status" value="1"/>
</dbReference>
<dbReference type="GO" id="GO:0019464">
    <property type="term" value="P:glycine decarboxylation via glycine cleavage system"/>
    <property type="evidence" value="ECO:0007669"/>
    <property type="project" value="UniProtKB-UniRule"/>
</dbReference>
<evidence type="ECO:0000256" key="8">
    <source>
        <dbReference type="PIRSR" id="PIRSR006487-1"/>
    </source>
</evidence>
<dbReference type="FunFam" id="4.10.1250.10:FF:000001">
    <property type="entry name" value="Aminomethyltransferase"/>
    <property type="match status" value="1"/>
</dbReference>
<dbReference type="InterPro" id="IPR027266">
    <property type="entry name" value="TrmE/GcvT-like"/>
</dbReference>
<dbReference type="EC" id="2.1.2.10" evidence="2 7"/>
<gene>
    <name evidence="7 11" type="primary">gcvT</name>
    <name evidence="11" type="ORF">KTH89_10620</name>
</gene>
<name>A0A949JYM2_9FIRM</name>
<evidence type="ECO:0000256" key="3">
    <source>
        <dbReference type="ARBA" id="ARBA00022576"/>
    </source>
</evidence>
<dbReference type="Pfam" id="PF08669">
    <property type="entry name" value="GCV_T_C"/>
    <property type="match status" value="1"/>
</dbReference>
<evidence type="ECO:0000313" key="12">
    <source>
        <dbReference type="Proteomes" id="UP000712157"/>
    </source>
</evidence>
<feature type="binding site" evidence="8">
    <location>
        <position position="197"/>
    </location>
    <ligand>
        <name>substrate</name>
    </ligand>
</feature>
<comment type="function">
    <text evidence="7">The glycine cleavage system catalyzes the degradation of glycine.</text>
</comment>
<dbReference type="GO" id="GO:0004047">
    <property type="term" value="F:aminomethyltransferase activity"/>
    <property type="evidence" value="ECO:0007669"/>
    <property type="project" value="UniProtKB-UniRule"/>
</dbReference>